<dbReference type="AlphaFoldDB" id="A0A947DK88"/>
<organism evidence="3 4">
    <name type="scientific">Leptothoe spongobia TAU-MAC 1115</name>
    <dbReference type="NCBI Taxonomy" id="1967444"/>
    <lineage>
        <taxon>Bacteria</taxon>
        <taxon>Bacillati</taxon>
        <taxon>Cyanobacteriota</taxon>
        <taxon>Cyanophyceae</taxon>
        <taxon>Nodosilineales</taxon>
        <taxon>Cymatolegaceae</taxon>
        <taxon>Leptothoe</taxon>
        <taxon>Leptothoe spongobia</taxon>
    </lineage>
</organism>
<evidence type="ECO:0000256" key="1">
    <source>
        <dbReference type="ARBA" id="ARBA00022729"/>
    </source>
</evidence>
<dbReference type="EMBL" id="JADOES010000057">
    <property type="protein sequence ID" value="MBT9317745.1"/>
    <property type="molecule type" value="Genomic_DNA"/>
</dbReference>
<evidence type="ECO:0000256" key="2">
    <source>
        <dbReference type="SAM" id="MobiDB-lite"/>
    </source>
</evidence>
<dbReference type="InterPro" id="IPR013517">
    <property type="entry name" value="FG-GAP"/>
</dbReference>
<dbReference type="Gene3D" id="2.130.10.130">
    <property type="entry name" value="Integrin alpha, N-terminal"/>
    <property type="match status" value="1"/>
</dbReference>
<reference evidence="3" key="2">
    <citation type="journal article" date="2021" name="Mar. Drugs">
        <title>Genome Reduction and Secondary Metabolism of the Marine Sponge-Associated Cyanobacterium Leptothoe.</title>
        <authorList>
            <person name="Konstantinou D."/>
            <person name="Popin R.V."/>
            <person name="Fewer D.P."/>
            <person name="Sivonen K."/>
            <person name="Gkelis S."/>
        </authorList>
    </citation>
    <scope>NUCLEOTIDE SEQUENCE</scope>
    <source>
        <strain evidence="3">TAU-MAC 1115</strain>
    </source>
</reference>
<name>A0A947DK88_9CYAN</name>
<keyword evidence="1" id="KW-0732">Signal</keyword>
<sequence>MGSTIVNSDGIDDLIVSTFIADPNGKFGTGQQSGFSPTLERSDLLSENGGDSSQGFVINGITRGDHAGISVSSAGNFNGDGIDDLIIDADNANSVPNNSGESYLI</sequence>
<gene>
    <name evidence="3" type="ORF">IXB50_20190</name>
</gene>
<evidence type="ECO:0000313" key="4">
    <source>
        <dbReference type="Proteomes" id="UP000717364"/>
    </source>
</evidence>
<dbReference type="InterPro" id="IPR028994">
    <property type="entry name" value="Integrin_alpha_N"/>
</dbReference>
<dbReference type="RefSeq" id="WP_215610808.1">
    <property type="nucleotide sequence ID" value="NZ_JADOES010000057.1"/>
</dbReference>
<protein>
    <submittedName>
        <fullName evidence="3">Uncharacterized protein</fullName>
    </submittedName>
</protein>
<comment type="caution">
    <text evidence="3">The sequence shown here is derived from an EMBL/GenBank/DDBJ whole genome shotgun (WGS) entry which is preliminary data.</text>
</comment>
<keyword evidence="4" id="KW-1185">Reference proteome</keyword>
<evidence type="ECO:0000313" key="3">
    <source>
        <dbReference type="EMBL" id="MBT9317745.1"/>
    </source>
</evidence>
<reference evidence="3" key="1">
    <citation type="submission" date="2020-11" db="EMBL/GenBank/DDBJ databases">
        <authorList>
            <person name="Konstantinou D."/>
            <person name="Gkelis S."/>
            <person name="Popin R."/>
            <person name="Fewer D."/>
            <person name="Sivonen K."/>
        </authorList>
    </citation>
    <scope>NUCLEOTIDE SEQUENCE</scope>
    <source>
        <strain evidence="3">TAU-MAC 1115</strain>
    </source>
</reference>
<dbReference type="Pfam" id="PF01839">
    <property type="entry name" value="FG-GAP"/>
    <property type="match status" value="1"/>
</dbReference>
<dbReference type="SUPFAM" id="SSF69318">
    <property type="entry name" value="Integrin alpha N-terminal domain"/>
    <property type="match status" value="1"/>
</dbReference>
<accession>A0A947DK88</accession>
<dbReference type="Proteomes" id="UP000717364">
    <property type="component" value="Unassembled WGS sequence"/>
</dbReference>
<proteinExistence type="predicted"/>
<feature type="region of interest" description="Disordered" evidence="2">
    <location>
        <begin position="25"/>
        <end position="51"/>
    </location>
</feature>